<dbReference type="AlphaFoldDB" id="A0A9X0B925"/>
<dbReference type="OrthoDB" id="2101473at2759"/>
<name>A0A9X0B925_9EURO</name>
<dbReference type="SUPFAM" id="SSF50475">
    <property type="entry name" value="FMN-binding split barrel"/>
    <property type="match status" value="1"/>
</dbReference>
<sequence length="315" mass="35315">MVARRVEMKYPATFGPRFLAVWYMKQSISRSFELEADSLSYGLHLATEVLRDQWINSEQDVVAEDLGRLEQKKTPNSRARSGSARMGFLMFTAVADENPLGLLITGQNSAQIDFLQCIHIPCVLDLPKEYRGTEPRIRAHIAKQNPQVKAMIKAVDEKPPNILELGNDILVLFNGKHDHYNYSAVQVYGKLSLYYNSKTLKAGAFLAQQIHDLSQHTETTIIGYTGGNKPQPWTVSEAPESYTDFLKRNIIGIEVKITKIEGKFKISQEMQPDNRKGVAEGFAKIGTETGAAISELVRERAELSDLKKNVTKASQ</sequence>
<accession>A0A9X0B925</accession>
<dbReference type="RefSeq" id="XP_056488355.1">
    <property type="nucleotide sequence ID" value="XM_056632804.1"/>
</dbReference>
<gene>
    <name evidence="1" type="ORF">N7509_008167</name>
</gene>
<dbReference type="PANTHER" id="PTHR35802">
    <property type="entry name" value="PROTEASE SYNTHASE AND SPORULATION PROTEIN PAI 2"/>
    <property type="match status" value="1"/>
</dbReference>
<dbReference type="EMBL" id="JAPZBU010000008">
    <property type="protein sequence ID" value="KAJ5392677.1"/>
    <property type="molecule type" value="Genomic_DNA"/>
</dbReference>
<comment type="caution">
    <text evidence="1">The sequence shown here is derived from an EMBL/GenBank/DDBJ whole genome shotgun (WGS) entry which is preliminary data.</text>
</comment>
<organism evidence="1 2">
    <name type="scientific">Penicillium cosmopolitanum</name>
    <dbReference type="NCBI Taxonomy" id="1131564"/>
    <lineage>
        <taxon>Eukaryota</taxon>
        <taxon>Fungi</taxon>
        <taxon>Dikarya</taxon>
        <taxon>Ascomycota</taxon>
        <taxon>Pezizomycotina</taxon>
        <taxon>Eurotiomycetes</taxon>
        <taxon>Eurotiomycetidae</taxon>
        <taxon>Eurotiales</taxon>
        <taxon>Aspergillaceae</taxon>
        <taxon>Penicillium</taxon>
    </lineage>
</organism>
<dbReference type="Gene3D" id="2.30.110.10">
    <property type="entry name" value="Electron Transport, Fmn-binding Protein, Chain A"/>
    <property type="match status" value="1"/>
</dbReference>
<evidence type="ECO:0000313" key="1">
    <source>
        <dbReference type="EMBL" id="KAJ5392677.1"/>
    </source>
</evidence>
<dbReference type="Pfam" id="PF04299">
    <property type="entry name" value="FMN_bind_2"/>
    <property type="match status" value="2"/>
</dbReference>
<reference evidence="1" key="2">
    <citation type="journal article" date="2023" name="IMA Fungus">
        <title>Comparative genomic study of the Penicillium genus elucidates a diverse pangenome and 15 lateral gene transfer events.</title>
        <authorList>
            <person name="Petersen C."/>
            <person name="Sorensen T."/>
            <person name="Nielsen M.R."/>
            <person name="Sondergaard T.E."/>
            <person name="Sorensen J.L."/>
            <person name="Fitzpatrick D.A."/>
            <person name="Frisvad J.C."/>
            <person name="Nielsen K.L."/>
        </authorList>
    </citation>
    <scope>NUCLEOTIDE SEQUENCE</scope>
    <source>
        <strain evidence="1">IBT 29677</strain>
    </source>
</reference>
<dbReference type="Proteomes" id="UP001147747">
    <property type="component" value="Unassembled WGS sequence"/>
</dbReference>
<dbReference type="InterPro" id="IPR007396">
    <property type="entry name" value="TR_PAI2-type"/>
</dbReference>
<dbReference type="GeneID" id="81371784"/>
<dbReference type="PANTHER" id="PTHR35802:SF1">
    <property type="entry name" value="PROTEASE SYNTHASE AND SPORULATION PROTEIN PAI 2"/>
    <property type="match status" value="1"/>
</dbReference>
<proteinExistence type="predicted"/>
<evidence type="ECO:0000313" key="2">
    <source>
        <dbReference type="Proteomes" id="UP001147747"/>
    </source>
</evidence>
<dbReference type="InterPro" id="IPR012349">
    <property type="entry name" value="Split_barrel_FMN-bd"/>
</dbReference>
<reference evidence="1" key="1">
    <citation type="submission" date="2022-12" db="EMBL/GenBank/DDBJ databases">
        <authorList>
            <person name="Petersen C."/>
        </authorList>
    </citation>
    <scope>NUCLEOTIDE SEQUENCE</scope>
    <source>
        <strain evidence="1">IBT 29677</strain>
    </source>
</reference>
<keyword evidence="2" id="KW-1185">Reference proteome</keyword>
<protein>
    <submittedName>
        <fullName evidence="1">Uncharacterized protein</fullName>
    </submittedName>
</protein>